<evidence type="ECO:0000256" key="1">
    <source>
        <dbReference type="ARBA" id="ARBA00004496"/>
    </source>
</evidence>
<evidence type="ECO:0000256" key="12">
    <source>
        <dbReference type="ARBA" id="ARBA00023125"/>
    </source>
</evidence>
<dbReference type="Pfam" id="PF17755">
    <property type="entry name" value="UvrA_DNA-bind"/>
    <property type="match status" value="1"/>
</dbReference>
<dbReference type="InterPro" id="IPR027417">
    <property type="entry name" value="P-loop_NTPase"/>
</dbReference>
<dbReference type="InterPro" id="IPR041552">
    <property type="entry name" value="UvrA_DNA-bd"/>
</dbReference>
<dbReference type="AlphaFoldDB" id="A0A7X1E5Y7"/>
<keyword evidence="8" id="KW-0863">Zinc-finger</keyword>
<protein>
    <recommendedName>
        <fullName evidence="15">UvrABC system protein A</fullName>
    </recommendedName>
    <alternativeName>
        <fullName evidence="16">Excinuclease ABC subunit A</fullName>
    </alternativeName>
</protein>
<sequence>MSANESIRIRGARQHNLRNLDVEIPRNRMTVVTGVSGSGKSSLAFDTLYAEGYRKYMESLSPKARQLLDQVDRPEVDFIEGLSPVIAIEQLTGQGTNPRSTVASISEVADFARVLWSVAGQPFCPKDGGRVSRRSIDDCLARIFEEPEGSRIQILAPRMEAKPSAIREELESLRHKGYTRVRIDGRIASLDDADIVDRGRKLQQLDLLIDRVVLRPDQRGRIADSLELAFGEGGDRAIILVQESKEAPMREVLLSQAHSCEICGEVYPAPSSRLFSWNNPDGACPECGGIGEILRFDENLLVPDPSVSVKKGALKPWRIGSKRMIIRRNALLRQLAEQLPFDPTVPWQDLDESVQQLIIHGSGDQEFLFKLGPGNRKPKSMPFPGVIPDLEDSFTTSTSDGLRARLIAYQRRLPCPACEGARLGAYPRSIRVEGVSYPEFLAMPVDTALKQAEGPFRASAGKLVDEAVEGLAHRLRFLEEVGLGYLTLDRSFQSLSGGEAQRARLATQLGMGLVGVIYVLDEPSIGLHPIDIRRLIQNLHRLRDRGNTVVVVEHEEAMIRAADHLVEMGPGAGSLGGNLVYAGQPGDIAGSPASRTGAYLSGKESLLDRRKVRSPGKDALEVLKAVEHNLDGFDVSFPVGCLSVVCGVSGSGKSSLVHDILAAAAARKLNRAKSVPGAHGGIRGLEHFDTVVEVDQSAIGRSPRSNPATFAGVFSILRSMFAKTPLAKVRGYAPGRFSFNVSGGRCERCKGDGVIRLDMQFMSDVYVECPSCQGRRYNRETLEVRYRGLNIAEVLDLTIEEARDALSKNPAVLAKLDLLREVGLGYLRLGQSATTLSGGEAQRLKLATELSRREQGRTLYLLDEPTTGLHWDDIGRLIDVLYRLRDAGNTILIIEHDLDLIRMADWVVELGPEGGEAGGHLLFSGTPEKWKSAGKTPTLEALRAQG</sequence>
<evidence type="ECO:0000256" key="15">
    <source>
        <dbReference type="ARBA" id="ARBA00039316"/>
    </source>
</evidence>
<dbReference type="NCBIfam" id="TIGR00630">
    <property type="entry name" value="uvra"/>
    <property type="match status" value="1"/>
</dbReference>
<dbReference type="GO" id="GO:0009380">
    <property type="term" value="C:excinuclease repair complex"/>
    <property type="evidence" value="ECO:0007669"/>
    <property type="project" value="InterPro"/>
</dbReference>
<keyword evidence="12" id="KW-0238">DNA-binding</keyword>
<dbReference type="GO" id="GO:0006289">
    <property type="term" value="P:nucleotide-excision repair"/>
    <property type="evidence" value="ECO:0007669"/>
    <property type="project" value="InterPro"/>
</dbReference>
<evidence type="ECO:0000256" key="4">
    <source>
        <dbReference type="ARBA" id="ARBA00022737"/>
    </source>
</evidence>
<dbReference type="Gene3D" id="1.20.1580.10">
    <property type="entry name" value="ABC transporter ATPase like domain"/>
    <property type="match status" value="2"/>
</dbReference>
<dbReference type="GO" id="GO:0008270">
    <property type="term" value="F:zinc ion binding"/>
    <property type="evidence" value="ECO:0007669"/>
    <property type="project" value="UniProtKB-KW"/>
</dbReference>
<organism evidence="18 19">
    <name type="scientific">Puniceicoccus vermicola</name>
    <dbReference type="NCBI Taxonomy" id="388746"/>
    <lineage>
        <taxon>Bacteria</taxon>
        <taxon>Pseudomonadati</taxon>
        <taxon>Verrucomicrobiota</taxon>
        <taxon>Opitutia</taxon>
        <taxon>Puniceicoccales</taxon>
        <taxon>Puniceicoccaceae</taxon>
        <taxon>Puniceicoccus</taxon>
    </lineage>
</organism>
<evidence type="ECO:0000256" key="6">
    <source>
        <dbReference type="ARBA" id="ARBA00022763"/>
    </source>
</evidence>
<feature type="domain" description="ABC transporter" evidence="17">
    <location>
        <begin position="614"/>
        <end position="943"/>
    </location>
</feature>
<dbReference type="SUPFAM" id="SSF52540">
    <property type="entry name" value="P-loop containing nucleoside triphosphate hydrolases"/>
    <property type="match status" value="2"/>
</dbReference>
<dbReference type="Gene3D" id="3.40.50.300">
    <property type="entry name" value="P-loop containing nucleotide triphosphate hydrolases"/>
    <property type="match status" value="2"/>
</dbReference>
<dbReference type="GO" id="GO:0003677">
    <property type="term" value="F:DNA binding"/>
    <property type="evidence" value="ECO:0007669"/>
    <property type="project" value="UniProtKB-KW"/>
</dbReference>
<evidence type="ECO:0000256" key="9">
    <source>
        <dbReference type="ARBA" id="ARBA00022833"/>
    </source>
</evidence>
<evidence type="ECO:0000256" key="8">
    <source>
        <dbReference type="ARBA" id="ARBA00022771"/>
    </source>
</evidence>
<dbReference type="GO" id="GO:0005737">
    <property type="term" value="C:cytoplasm"/>
    <property type="evidence" value="ECO:0007669"/>
    <property type="project" value="UniProtKB-SubCell"/>
</dbReference>
<keyword evidence="5" id="KW-0547">Nucleotide-binding</keyword>
<dbReference type="InterPro" id="IPR013815">
    <property type="entry name" value="ATP_grasp_subdomain_1"/>
</dbReference>
<evidence type="ECO:0000313" key="18">
    <source>
        <dbReference type="EMBL" id="MBC2603558.1"/>
    </source>
</evidence>
<name>A0A7X1E5Y7_9BACT</name>
<keyword evidence="6" id="KW-0227">DNA damage</keyword>
<dbReference type="NCBIfam" id="NF001503">
    <property type="entry name" value="PRK00349.1"/>
    <property type="match status" value="1"/>
</dbReference>
<evidence type="ECO:0000256" key="10">
    <source>
        <dbReference type="ARBA" id="ARBA00022840"/>
    </source>
</evidence>
<comment type="similarity">
    <text evidence="14">Belongs to the ABC transporter superfamily. UvrA family.</text>
</comment>
<evidence type="ECO:0000313" key="19">
    <source>
        <dbReference type="Proteomes" id="UP000525652"/>
    </source>
</evidence>
<dbReference type="PANTHER" id="PTHR43152">
    <property type="entry name" value="UVRABC SYSTEM PROTEIN A"/>
    <property type="match status" value="1"/>
</dbReference>
<dbReference type="Gene3D" id="1.10.8.280">
    <property type="entry name" value="ABC transporter ATPase domain-like"/>
    <property type="match status" value="1"/>
</dbReference>
<dbReference type="CDD" id="cd03271">
    <property type="entry name" value="ABC_UvrA_II"/>
    <property type="match status" value="1"/>
</dbReference>
<evidence type="ECO:0000256" key="7">
    <source>
        <dbReference type="ARBA" id="ARBA00022769"/>
    </source>
</evidence>
<keyword evidence="19" id="KW-1185">Reference proteome</keyword>
<keyword evidence="2" id="KW-0963">Cytoplasm</keyword>
<keyword evidence="18" id="KW-0378">Hydrolase</keyword>
<dbReference type="Gene3D" id="3.30.1490.20">
    <property type="entry name" value="ATP-grasp fold, A domain"/>
    <property type="match status" value="1"/>
</dbReference>
<dbReference type="PROSITE" id="PS50893">
    <property type="entry name" value="ABC_TRANSPORTER_2"/>
    <property type="match status" value="1"/>
</dbReference>
<keyword evidence="3" id="KW-0479">Metal-binding</keyword>
<accession>A0A7X1E5Y7</accession>
<dbReference type="InterPro" id="IPR017871">
    <property type="entry name" value="ABC_transporter-like_CS"/>
</dbReference>
<keyword evidence="4" id="KW-0677">Repeat</keyword>
<comment type="caution">
    <text evidence="18">The sequence shown here is derived from an EMBL/GenBank/DDBJ whole genome shotgun (WGS) entry which is preliminary data.</text>
</comment>
<evidence type="ECO:0000256" key="2">
    <source>
        <dbReference type="ARBA" id="ARBA00022490"/>
    </source>
</evidence>
<dbReference type="Proteomes" id="UP000525652">
    <property type="component" value="Unassembled WGS sequence"/>
</dbReference>
<dbReference type="EMBL" id="JACHVA010000127">
    <property type="protein sequence ID" value="MBC2603558.1"/>
    <property type="molecule type" value="Genomic_DNA"/>
</dbReference>
<dbReference type="InterPro" id="IPR004602">
    <property type="entry name" value="UvrA"/>
</dbReference>
<keyword evidence="11" id="KW-0267">Excision nuclease</keyword>
<proteinExistence type="inferred from homology"/>
<evidence type="ECO:0000256" key="16">
    <source>
        <dbReference type="ARBA" id="ARBA00042156"/>
    </source>
</evidence>
<dbReference type="RefSeq" id="WP_185694182.1">
    <property type="nucleotide sequence ID" value="NZ_JACHVA010000127.1"/>
</dbReference>
<comment type="subcellular location">
    <subcellularLocation>
        <location evidence="1">Cytoplasm</location>
    </subcellularLocation>
</comment>
<dbReference type="GO" id="GO:0004518">
    <property type="term" value="F:nuclease activity"/>
    <property type="evidence" value="ECO:0007669"/>
    <property type="project" value="UniProtKB-KW"/>
</dbReference>
<dbReference type="GO" id="GO:0005524">
    <property type="term" value="F:ATP binding"/>
    <property type="evidence" value="ECO:0007669"/>
    <property type="project" value="UniProtKB-KW"/>
</dbReference>
<evidence type="ECO:0000256" key="5">
    <source>
        <dbReference type="ARBA" id="ARBA00022741"/>
    </source>
</evidence>
<dbReference type="InterPro" id="IPR041102">
    <property type="entry name" value="UvrA_inter"/>
</dbReference>
<keyword evidence="9" id="KW-0862">Zinc</keyword>
<evidence type="ECO:0000256" key="14">
    <source>
        <dbReference type="ARBA" id="ARBA00038000"/>
    </source>
</evidence>
<dbReference type="InterPro" id="IPR003439">
    <property type="entry name" value="ABC_transporter-like_ATP-bd"/>
</dbReference>
<evidence type="ECO:0000256" key="11">
    <source>
        <dbReference type="ARBA" id="ARBA00022881"/>
    </source>
</evidence>
<keyword evidence="13" id="KW-0234">DNA repair</keyword>
<evidence type="ECO:0000259" key="17">
    <source>
        <dbReference type="PROSITE" id="PS50893"/>
    </source>
</evidence>
<gene>
    <name evidence="18" type="primary">uvrA</name>
    <name evidence="18" type="ORF">H5P30_17390</name>
</gene>
<reference evidence="18 19" key="1">
    <citation type="submission" date="2020-07" db="EMBL/GenBank/DDBJ databases">
        <authorList>
            <person name="Feng X."/>
        </authorList>
    </citation>
    <scope>NUCLEOTIDE SEQUENCE [LARGE SCALE GENOMIC DNA]</scope>
    <source>
        <strain evidence="18 19">JCM14086</strain>
    </source>
</reference>
<dbReference type="PROSITE" id="PS00211">
    <property type="entry name" value="ABC_TRANSPORTER_1"/>
    <property type="match status" value="2"/>
</dbReference>
<dbReference type="PANTHER" id="PTHR43152:SF3">
    <property type="entry name" value="UVRABC SYSTEM PROTEIN A"/>
    <property type="match status" value="1"/>
</dbReference>
<evidence type="ECO:0000256" key="13">
    <source>
        <dbReference type="ARBA" id="ARBA00023204"/>
    </source>
</evidence>
<keyword evidence="7" id="KW-0228">DNA excision</keyword>
<evidence type="ECO:0000256" key="3">
    <source>
        <dbReference type="ARBA" id="ARBA00022723"/>
    </source>
</evidence>
<dbReference type="GO" id="GO:0016887">
    <property type="term" value="F:ATP hydrolysis activity"/>
    <property type="evidence" value="ECO:0007669"/>
    <property type="project" value="InterPro"/>
</dbReference>
<keyword evidence="10" id="KW-0067">ATP-binding</keyword>
<dbReference type="Pfam" id="PF17760">
    <property type="entry name" value="UvrA_inter"/>
    <property type="match status" value="1"/>
</dbReference>